<reference evidence="7" key="1">
    <citation type="submission" date="2022-11" db="EMBL/GenBank/DDBJ databases">
        <title>Centuries of genome instability and evolution in soft-shell clam transmissible cancer (bioRxiv).</title>
        <authorList>
            <person name="Hart S.F.M."/>
            <person name="Yonemitsu M.A."/>
            <person name="Giersch R.M."/>
            <person name="Beal B.F."/>
            <person name="Arriagada G."/>
            <person name="Davis B.W."/>
            <person name="Ostrander E.A."/>
            <person name="Goff S.P."/>
            <person name="Metzger M.J."/>
        </authorList>
    </citation>
    <scope>NUCLEOTIDE SEQUENCE</scope>
    <source>
        <strain evidence="7">MELC-2E11</strain>
        <tissue evidence="7">Siphon/mantle</tissue>
    </source>
</reference>
<dbReference type="Proteomes" id="UP001164746">
    <property type="component" value="Chromosome 3"/>
</dbReference>
<evidence type="ECO:0000256" key="4">
    <source>
        <dbReference type="ARBA" id="ARBA00022737"/>
    </source>
</evidence>
<feature type="domain" description="PLAC" evidence="6">
    <location>
        <begin position="912"/>
        <end position="949"/>
    </location>
</feature>
<dbReference type="InterPro" id="IPR000884">
    <property type="entry name" value="TSP1_rpt"/>
</dbReference>
<evidence type="ECO:0000256" key="2">
    <source>
        <dbReference type="ARBA" id="ARBA00022525"/>
    </source>
</evidence>
<feature type="non-terminal residue" evidence="7">
    <location>
        <position position="1"/>
    </location>
</feature>
<dbReference type="InterPro" id="IPR010909">
    <property type="entry name" value="PLAC"/>
</dbReference>
<evidence type="ECO:0000259" key="5">
    <source>
        <dbReference type="PROSITE" id="PS50835"/>
    </source>
</evidence>
<keyword evidence="8" id="KW-1185">Reference proteome</keyword>
<dbReference type="Pfam" id="PF19030">
    <property type="entry name" value="TSP1_ADAMTS"/>
    <property type="match status" value="8"/>
</dbReference>
<name>A0ABY7DPT6_MYAAR</name>
<dbReference type="Pfam" id="PF08686">
    <property type="entry name" value="PLAC"/>
    <property type="match status" value="1"/>
</dbReference>
<dbReference type="InterPro" id="IPR036383">
    <property type="entry name" value="TSP1_rpt_sf"/>
</dbReference>
<sequence length="957" mass="107157">ADGQCCCGVTVAFSYIYFFRMLLSKSAFQPCPPGTPDFRTEQCAAYNDASYSGYSFLWVPYHERKNPCALSCLAEGTNMVAILAPKPVGCDHELYSEMQTDMCGVCGGKNSTCHLIDKSGIRFQWIATDFGACSVTCGVSLVIEYAKELINQPGIGVKERRLLCYHTKKGRVLDPSRCKGVEKPVNMRETCSQGPCPPEWRVGPWQNCTRDCGGGVSWRIVSCIQTFEDGTQQLMRDSACDASTRLSSRKSCNGFICPTWYAGEWSVCSVSCGTGTHVRDVICRHVGDVFCRPGDKPRTVKNCTTGIPCYNLNGDIQERNVGQFRTGSEHELQGDQPDTTKPITKEDLLKPRFVTSTWDACSTSCDEGIRFRYVRCQVFLRYLDDFVDLPDEDCLEHEVKPDQYEACMVEPCYDMYAWVPIGMTECSRTCLGGVQETIFTCERKENGGRVEDAFCLESPRPQVERRICNDKPCPQRWELGEYGECSLTCGGGVMSRSVRCIQEYAQESVLNLPDFMCSKPGPEKVSGCNSKECPAQWAVGNWSECSVTCGVGVMTRVPLCQRERSSGLANVSRSECDVTLKPQTEMTCNRTTCPEPMIKPKNIKLYQLNKINRLKLFVGMEASILPDTTIIVKCPHVGLDRQKVTWFKNGLKFRRSKRAKVARSGALRIRRAFPGRDDAVYSCLIGGLEANLTIKFASSYDVLQATVFREKFLKDGASNHSLLNKTVLYKDPVDRKRKPLTLMSTDWSRCSVTCGGGLQSRNMSCEVITEDYYEVLPKEECFRNSDVKPPLIRSCNVEPCVEWRAGNWSECSIEECVRYHYAKQRRTVECLNLFNDTATDGGFCTDLGFPPDNIRDCFNPNCTCIADCGEEGFKARTFKCVWAGTNRPAPYGSCELLERPRASRACRGPPCSSMVCEDESDQCELAGEMDMCGYKAFQMRCCLTCSAIDEEYDFTLA</sequence>
<dbReference type="InterPro" id="IPR036179">
    <property type="entry name" value="Ig-like_dom_sf"/>
</dbReference>
<accession>A0ABY7DPT6</accession>
<keyword evidence="4" id="KW-0677">Repeat</keyword>
<dbReference type="PROSITE" id="PS50900">
    <property type="entry name" value="PLAC"/>
    <property type="match status" value="1"/>
</dbReference>
<dbReference type="InterPro" id="IPR007110">
    <property type="entry name" value="Ig-like_dom"/>
</dbReference>
<proteinExistence type="predicted"/>
<dbReference type="Gene3D" id="2.20.100.10">
    <property type="entry name" value="Thrombospondin type-1 (TSP1) repeat"/>
    <property type="match status" value="7"/>
</dbReference>
<evidence type="ECO:0000313" key="7">
    <source>
        <dbReference type="EMBL" id="WAQ98888.1"/>
    </source>
</evidence>
<keyword evidence="3" id="KW-0732">Signal</keyword>
<dbReference type="PROSITE" id="PS50092">
    <property type="entry name" value="TSP1"/>
    <property type="match status" value="6"/>
</dbReference>
<dbReference type="PANTHER" id="PTHR13723">
    <property type="entry name" value="ADAMTS A DISINTEGRIN AND METALLOPROTEASE WITH THROMBOSPONDIN MOTIFS PROTEASE"/>
    <property type="match status" value="1"/>
</dbReference>
<dbReference type="EMBL" id="CP111014">
    <property type="protein sequence ID" value="WAQ98888.1"/>
    <property type="molecule type" value="Genomic_DNA"/>
</dbReference>
<dbReference type="Gene3D" id="2.60.40.10">
    <property type="entry name" value="Immunoglobulins"/>
    <property type="match status" value="1"/>
</dbReference>
<dbReference type="PROSITE" id="PS50835">
    <property type="entry name" value="IG_LIKE"/>
    <property type="match status" value="1"/>
</dbReference>
<keyword evidence="2" id="KW-0964">Secreted</keyword>
<evidence type="ECO:0000259" key="6">
    <source>
        <dbReference type="PROSITE" id="PS50900"/>
    </source>
</evidence>
<evidence type="ECO:0000256" key="1">
    <source>
        <dbReference type="ARBA" id="ARBA00004613"/>
    </source>
</evidence>
<dbReference type="InterPro" id="IPR013783">
    <property type="entry name" value="Ig-like_fold"/>
</dbReference>
<dbReference type="InterPro" id="IPR050439">
    <property type="entry name" value="ADAMTS_ADAMTS-like"/>
</dbReference>
<evidence type="ECO:0000313" key="8">
    <source>
        <dbReference type="Proteomes" id="UP001164746"/>
    </source>
</evidence>
<gene>
    <name evidence="7" type="ORF">MAR_023261</name>
</gene>
<dbReference type="SUPFAM" id="SSF82895">
    <property type="entry name" value="TSP-1 type 1 repeat"/>
    <property type="match status" value="7"/>
</dbReference>
<protein>
    <submittedName>
        <fullName evidence="7">MADD4-like protein</fullName>
    </submittedName>
</protein>
<evidence type="ECO:0000256" key="3">
    <source>
        <dbReference type="ARBA" id="ARBA00022729"/>
    </source>
</evidence>
<dbReference type="SMART" id="SM00209">
    <property type="entry name" value="TSP1"/>
    <property type="match status" value="7"/>
</dbReference>
<dbReference type="PANTHER" id="PTHR13723:SF281">
    <property type="entry name" value="PAPILIN"/>
    <property type="match status" value="1"/>
</dbReference>
<comment type="subcellular location">
    <subcellularLocation>
        <location evidence="1">Secreted</location>
    </subcellularLocation>
</comment>
<feature type="domain" description="Ig-like" evidence="5">
    <location>
        <begin position="600"/>
        <end position="693"/>
    </location>
</feature>
<dbReference type="SUPFAM" id="SSF48726">
    <property type="entry name" value="Immunoglobulin"/>
    <property type="match status" value="1"/>
</dbReference>
<organism evidence="7 8">
    <name type="scientific">Mya arenaria</name>
    <name type="common">Soft-shell clam</name>
    <dbReference type="NCBI Taxonomy" id="6604"/>
    <lineage>
        <taxon>Eukaryota</taxon>
        <taxon>Metazoa</taxon>
        <taxon>Spiralia</taxon>
        <taxon>Lophotrochozoa</taxon>
        <taxon>Mollusca</taxon>
        <taxon>Bivalvia</taxon>
        <taxon>Autobranchia</taxon>
        <taxon>Heteroconchia</taxon>
        <taxon>Euheterodonta</taxon>
        <taxon>Imparidentia</taxon>
        <taxon>Neoheterodontei</taxon>
        <taxon>Myida</taxon>
        <taxon>Myoidea</taxon>
        <taxon>Myidae</taxon>
        <taxon>Mya</taxon>
    </lineage>
</organism>